<keyword evidence="4" id="KW-0804">Transcription</keyword>
<comment type="caution">
    <text evidence="6">The sequence shown here is derived from an EMBL/GenBank/DDBJ whole genome shotgun (WGS) entry which is preliminary data.</text>
</comment>
<evidence type="ECO:0000313" key="7">
    <source>
        <dbReference type="Proteomes" id="UP000003280"/>
    </source>
</evidence>
<dbReference type="InterPro" id="IPR036388">
    <property type="entry name" value="WH-like_DNA-bd_sf"/>
</dbReference>
<evidence type="ECO:0000259" key="5">
    <source>
        <dbReference type="PROSITE" id="PS50931"/>
    </source>
</evidence>
<dbReference type="PROSITE" id="PS50931">
    <property type="entry name" value="HTH_LYSR"/>
    <property type="match status" value="1"/>
</dbReference>
<dbReference type="PRINTS" id="PR00039">
    <property type="entry name" value="HTHLYSR"/>
</dbReference>
<dbReference type="OrthoDB" id="9785745at2"/>
<dbReference type="SUPFAM" id="SSF53850">
    <property type="entry name" value="Periplasmic binding protein-like II"/>
    <property type="match status" value="1"/>
</dbReference>
<comment type="similarity">
    <text evidence="1">Belongs to the LysR transcriptional regulatory family.</text>
</comment>
<dbReference type="FunFam" id="1.10.10.10:FF:000001">
    <property type="entry name" value="LysR family transcriptional regulator"/>
    <property type="match status" value="1"/>
</dbReference>
<reference evidence="6 7" key="1">
    <citation type="submission" date="2010-07" db="EMBL/GenBank/DDBJ databases">
        <authorList>
            <person name="Muzny D."/>
            <person name="Qin X."/>
            <person name="Deng J."/>
            <person name="Jiang H."/>
            <person name="Liu Y."/>
            <person name="Qu J."/>
            <person name="Song X.-Z."/>
            <person name="Zhang L."/>
            <person name="Thornton R."/>
            <person name="Coyle M."/>
            <person name="Francisco L."/>
            <person name="Jackson L."/>
            <person name="Javaid M."/>
            <person name="Korchina V."/>
            <person name="Kovar C."/>
            <person name="Mata R."/>
            <person name="Mathew T."/>
            <person name="Ngo R."/>
            <person name="Nguyen L."/>
            <person name="Nguyen N."/>
            <person name="Okwuonu G."/>
            <person name="Ongeri F."/>
            <person name="Pham C."/>
            <person name="Simmons D."/>
            <person name="Wilczek-Boney K."/>
            <person name="Hale W."/>
            <person name="Jakkamsetti A."/>
            <person name="Pham P."/>
            <person name="Ruth R."/>
            <person name="San Lucas F."/>
            <person name="Warren J."/>
            <person name="Zhang J."/>
            <person name="Zhao Z."/>
            <person name="Zhou C."/>
            <person name="Zhu D."/>
            <person name="Lee S."/>
            <person name="Bess C."/>
            <person name="Blankenburg K."/>
            <person name="Forbes L."/>
            <person name="Fu Q."/>
            <person name="Gubbala S."/>
            <person name="Hirani K."/>
            <person name="Jayaseelan J.C."/>
            <person name="Lara F."/>
            <person name="Munidasa M."/>
            <person name="Palculict T."/>
            <person name="Patil S."/>
            <person name="Pu L.-L."/>
            <person name="Saada N."/>
            <person name="Tang L."/>
            <person name="Weissenberger G."/>
            <person name="Zhu Y."/>
            <person name="Hemphill L."/>
            <person name="Shang Y."/>
            <person name="Youmans B."/>
            <person name="Ayvaz T."/>
            <person name="Ross M."/>
            <person name="Santibanez J."/>
            <person name="Aqrawi P."/>
            <person name="Gross S."/>
            <person name="Joshi V."/>
            <person name="Fowler G."/>
            <person name="Nazareth L."/>
            <person name="Reid J."/>
            <person name="Worley K."/>
            <person name="Petrosino J."/>
            <person name="Highlander S."/>
            <person name="Gibbs R."/>
        </authorList>
    </citation>
    <scope>NUCLEOTIDE SEQUENCE [LARGE SCALE GENOMIC DNA]</scope>
    <source>
        <strain evidence="6 7">ATCC BAA-1640</strain>
    </source>
</reference>
<dbReference type="CDD" id="cd05466">
    <property type="entry name" value="PBP2_LTTR_substrate"/>
    <property type="match status" value="1"/>
</dbReference>
<dbReference type="STRING" id="862517.HMPREF9225_0327"/>
<evidence type="ECO:0000256" key="4">
    <source>
        <dbReference type="ARBA" id="ARBA00023163"/>
    </source>
</evidence>
<evidence type="ECO:0000256" key="3">
    <source>
        <dbReference type="ARBA" id="ARBA00023125"/>
    </source>
</evidence>
<name>E0NJI8_9FIRM</name>
<keyword evidence="7" id="KW-1185">Reference proteome</keyword>
<dbReference type="EMBL" id="AEEH01000018">
    <property type="protein sequence ID" value="EFM26008.1"/>
    <property type="molecule type" value="Genomic_DNA"/>
</dbReference>
<feature type="domain" description="HTH lysR-type" evidence="5">
    <location>
        <begin position="1"/>
        <end position="58"/>
    </location>
</feature>
<evidence type="ECO:0000313" key="6">
    <source>
        <dbReference type="EMBL" id="EFM26008.1"/>
    </source>
</evidence>
<dbReference type="InterPro" id="IPR000847">
    <property type="entry name" value="LysR_HTH_N"/>
</dbReference>
<accession>E0NJI8</accession>
<dbReference type="GO" id="GO:0000976">
    <property type="term" value="F:transcription cis-regulatory region binding"/>
    <property type="evidence" value="ECO:0007669"/>
    <property type="project" value="TreeGrafter"/>
</dbReference>
<dbReference type="Gene3D" id="1.10.10.10">
    <property type="entry name" value="Winged helix-like DNA-binding domain superfamily/Winged helix DNA-binding domain"/>
    <property type="match status" value="1"/>
</dbReference>
<organism evidence="6 7">
    <name type="scientific">Peptoniphilus duerdenii ATCC BAA-1640</name>
    <dbReference type="NCBI Taxonomy" id="862517"/>
    <lineage>
        <taxon>Bacteria</taxon>
        <taxon>Bacillati</taxon>
        <taxon>Bacillota</taxon>
        <taxon>Tissierellia</taxon>
        <taxon>Tissierellales</taxon>
        <taxon>Peptoniphilaceae</taxon>
        <taxon>Peptoniphilus</taxon>
    </lineage>
</organism>
<dbReference type="eggNOG" id="COG0583">
    <property type="taxonomic scope" value="Bacteria"/>
</dbReference>
<dbReference type="GO" id="GO:0003700">
    <property type="term" value="F:DNA-binding transcription factor activity"/>
    <property type="evidence" value="ECO:0007669"/>
    <property type="project" value="InterPro"/>
</dbReference>
<gene>
    <name evidence="6" type="ORF">HMPREF9225_0327</name>
</gene>
<keyword evidence="3" id="KW-0238">DNA-binding</keyword>
<dbReference type="Pfam" id="PF00126">
    <property type="entry name" value="HTH_1"/>
    <property type="match status" value="1"/>
</dbReference>
<protein>
    <submittedName>
        <fullName evidence="6">Transcriptional regulator, LysR family</fullName>
    </submittedName>
</protein>
<keyword evidence="2" id="KW-0805">Transcription regulation</keyword>
<dbReference type="InterPro" id="IPR036390">
    <property type="entry name" value="WH_DNA-bd_sf"/>
</dbReference>
<dbReference type="RefSeq" id="WP_008901163.1">
    <property type="nucleotide sequence ID" value="NZ_GL397071.1"/>
</dbReference>
<dbReference type="PANTHER" id="PTHR30126:SF40">
    <property type="entry name" value="HTH-TYPE TRANSCRIPTIONAL REGULATOR GLTR"/>
    <property type="match status" value="1"/>
</dbReference>
<sequence length="275" mass="32373">MTIRDLEIFLEVVKQNNMSVAAKALNISQPTVSHAIAQIEDEYDIILFERASKKLFLTDVGYRFYNRAKKILLELYNLDVEFKNNQNHISLGIHNGIPTPIVVDFSKKMKEQYDLDIMFVITERELMLDMLKRGELDAVLTDYAYDLEECDFTPGFRLTYKLATDKKNVADFPNNLEFIYWAGTDKNVVFDELAHKFPVEMKYRVGNIDSALRLMETEKVYTFLPAYTIRESDEFEVLDDLTFSKKFKLYYMRDKYITKKMKILMSELAKAHYEE</sequence>
<dbReference type="SUPFAM" id="SSF46785">
    <property type="entry name" value="Winged helix' DNA-binding domain"/>
    <property type="match status" value="1"/>
</dbReference>
<dbReference type="AlphaFoldDB" id="E0NJI8"/>
<dbReference type="PANTHER" id="PTHR30126">
    <property type="entry name" value="HTH-TYPE TRANSCRIPTIONAL REGULATOR"/>
    <property type="match status" value="1"/>
</dbReference>
<dbReference type="Proteomes" id="UP000003280">
    <property type="component" value="Unassembled WGS sequence"/>
</dbReference>
<dbReference type="HOGENOM" id="CLU_1011399_0_0_9"/>
<evidence type="ECO:0000256" key="2">
    <source>
        <dbReference type="ARBA" id="ARBA00023015"/>
    </source>
</evidence>
<evidence type="ECO:0000256" key="1">
    <source>
        <dbReference type="ARBA" id="ARBA00009437"/>
    </source>
</evidence>
<proteinExistence type="inferred from homology"/>